<dbReference type="InterPro" id="IPR014030">
    <property type="entry name" value="Ketoacyl_synth_N"/>
</dbReference>
<dbReference type="GO" id="GO:0005739">
    <property type="term" value="C:mitochondrion"/>
    <property type="evidence" value="ECO:0007669"/>
    <property type="project" value="TreeGrafter"/>
</dbReference>
<reference evidence="12" key="1">
    <citation type="submission" date="2021-01" db="EMBL/GenBank/DDBJ databases">
        <authorList>
            <person name="Corre E."/>
            <person name="Pelletier E."/>
            <person name="Niang G."/>
            <person name="Scheremetjew M."/>
            <person name="Finn R."/>
            <person name="Kale V."/>
            <person name="Holt S."/>
            <person name="Cochrane G."/>
            <person name="Meng A."/>
            <person name="Brown T."/>
            <person name="Cohen L."/>
        </authorList>
    </citation>
    <scope>NUCLEOTIDE SEQUENCE</scope>
    <source>
        <strain evidence="12">CCMP 2712</strain>
    </source>
</reference>
<dbReference type="InterPro" id="IPR018201">
    <property type="entry name" value="Ketoacyl_synth_AS"/>
</dbReference>
<dbReference type="InterPro" id="IPR014031">
    <property type="entry name" value="Ketoacyl_synth_C"/>
</dbReference>
<keyword evidence="5" id="KW-0443">Lipid metabolism</keyword>
<dbReference type="Pfam" id="PF02801">
    <property type="entry name" value="Ketoacyl-synt_C"/>
    <property type="match status" value="1"/>
</dbReference>
<dbReference type="EMBL" id="HBKN01003008">
    <property type="protein sequence ID" value="CAE2193239.1"/>
    <property type="molecule type" value="Transcribed_RNA"/>
</dbReference>
<dbReference type="PROSITE" id="PS00606">
    <property type="entry name" value="KS3_1"/>
    <property type="match status" value="1"/>
</dbReference>
<evidence type="ECO:0000256" key="9">
    <source>
        <dbReference type="PIRSR" id="PIRSR000447-1"/>
    </source>
</evidence>
<evidence type="ECO:0000256" key="10">
    <source>
        <dbReference type="RuleBase" id="RU003694"/>
    </source>
</evidence>
<dbReference type="PANTHER" id="PTHR11712:SF336">
    <property type="entry name" value="3-OXOACYL-[ACYL-CARRIER-PROTEIN] SYNTHASE, MITOCHONDRIAL"/>
    <property type="match status" value="1"/>
</dbReference>
<dbReference type="PIRSF" id="PIRSF000447">
    <property type="entry name" value="KAS_II"/>
    <property type="match status" value="1"/>
</dbReference>
<feature type="active site" description="For beta-ketoacyl synthase activity" evidence="9">
    <location>
        <position position="207"/>
    </location>
</feature>
<evidence type="ECO:0000256" key="6">
    <source>
        <dbReference type="ARBA" id="ARBA00023160"/>
    </source>
</evidence>
<protein>
    <recommendedName>
        <fullName evidence="8">3-oxoacyl-[acyl-carrier-protein] synthase</fullName>
    </recommendedName>
</protein>
<keyword evidence="3 8" id="KW-0808">Transferase</keyword>
<dbReference type="Gene3D" id="3.40.47.10">
    <property type="match status" value="1"/>
</dbReference>
<dbReference type="SUPFAM" id="SSF53901">
    <property type="entry name" value="Thiolase-like"/>
    <property type="match status" value="2"/>
</dbReference>
<keyword evidence="2 8" id="KW-0444">Lipid biosynthesis</keyword>
<gene>
    <name evidence="12" type="ORF">GTHE00462_LOCUS2550</name>
</gene>
<proteinExistence type="inferred from homology"/>
<evidence type="ECO:0000313" key="12">
    <source>
        <dbReference type="EMBL" id="CAE2193239.1"/>
    </source>
</evidence>
<dbReference type="Pfam" id="PF00109">
    <property type="entry name" value="ketoacyl-synt"/>
    <property type="match status" value="1"/>
</dbReference>
<evidence type="ECO:0000256" key="2">
    <source>
        <dbReference type="ARBA" id="ARBA00022516"/>
    </source>
</evidence>
<dbReference type="InterPro" id="IPR020841">
    <property type="entry name" value="PKS_Beta-ketoAc_synthase_dom"/>
</dbReference>
<evidence type="ECO:0000256" key="4">
    <source>
        <dbReference type="ARBA" id="ARBA00022832"/>
    </source>
</evidence>
<dbReference type="CDD" id="cd00834">
    <property type="entry name" value="KAS_I_II"/>
    <property type="match status" value="1"/>
</dbReference>
<sequence length="460" mass="47958">MISSNCRRVICTATRSFSSLSITSPPPFRQRRRVVVTGIGMVTPFGVGTKISWEGITSGTSAVRRLEGEAYANLPCKVAAAVPRGELPHELNPSALPDYPASRNAPFVQLAILAADEALRDAAKEGSRQFVQPKDIWGESMLPKIAVCVGSGIGALGEIVEAGKLVTTSPRKLSPFFVPKVLLNMAGGNIAIRHGIRGPNHTMVTACAAGAHNIMDAAKMIALGEVDAALAGGTESCMEPLAVAGFSRAKSLACEFNEDPSSASRPFDARRCGFVMGEGSAVLVLEELEMARSRGARIYAEIRGWGSGGDAYHITSPPEDGEGAARVMKAAMDMGGVSPQQVGHINCHATSTPVGDACEARAIAKTFAGCNDLVLTSVKGALGHLLGAAGAVEAAATVLAVYHQKIPPTANLDQRSTDIPIELRIAQQTVQDAPGLEVALSNSFGFGGVNACLLVSSMRE</sequence>
<keyword evidence="6 8" id="KW-0275">Fatty acid biosynthesis</keyword>
<evidence type="ECO:0000259" key="11">
    <source>
        <dbReference type="PROSITE" id="PS52004"/>
    </source>
</evidence>
<feature type="domain" description="Ketosynthase family 3 (KS3)" evidence="11">
    <location>
        <begin position="31"/>
        <end position="457"/>
    </location>
</feature>
<dbReference type="PANTHER" id="PTHR11712">
    <property type="entry name" value="POLYKETIDE SYNTHASE-RELATED"/>
    <property type="match status" value="1"/>
</dbReference>
<dbReference type="PROSITE" id="PS52004">
    <property type="entry name" value="KS3_2"/>
    <property type="match status" value="1"/>
</dbReference>
<keyword evidence="7" id="KW-0012">Acyltransferase</keyword>
<evidence type="ECO:0000256" key="8">
    <source>
        <dbReference type="PIRNR" id="PIRNR000447"/>
    </source>
</evidence>
<dbReference type="InterPro" id="IPR016039">
    <property type="entry name" value="Thiolase-like"/>
</dbReference>
<dbReference type="NCBIfam" id="NF005589">
    <property type="entry name" value="PRK07314.1"/>
    <property type="match status" value="1"/>
</dbReference>
<dbReference type="GO" id="GO:0006633">
    <property type="term" value="P:fatty acid biosynthetic process"/>
    <property type="evidence" value="ECO:0007669"/>
    <property type="project" value="UniProtKB-KW"/>
</dbReference>
<comment type="similarity">
    <text evidence="1 8 10">Belongs to the thiolase-like superfamily. Beta-ketoacyl-ACP synthases family.</text>
</comment>
<dbReference type="InterPro" id="IPR017568">
    <property type="entry name" value="3-oxoacyl-ACP_synth-2"/>
</dbReference>
<evidence type="ECO:0000256" key="5">
    <source>
        <dbReference type="ARBA" id="ARBA00023098"/>
    </source>
</evidence>
<evidence type="ECO:0000256" key="3">
    <source>
        <dbReference type="ARBA" id="ARBA00022679"/>
    </source>
</evidence>
<dbReference type="AlphaFoldDB" id="A0A7S4HB82"/>
<accession>A0A7S4HB82</accession>
<keyword evidence="4" id="KW-0276">Fatty acid metabolism</keyword>
<name>A0A7S4HB82_GUITH</name>
<dbReference type="SMART" id="SM00825">
    <property type="entry name" value="PKS_KS"/>
    <property type="match status" value="1"/>
</dbReference>
<dbReference type="GO" id="GO:0004315">
    <property type="term" value="F:3-oxoacyl-[acyl-carrier-protein] synthase activity"/>
    <property type="evidence" value="ECO:0007669"/>
    <property type="project" value="InterPro"/>
</dbReference>
<evidence type="ECO:0000256" key="7">
    <source>
        <dbReference type="ARBA" id="ARBA00023315"/>
    </source>
</evidence>
<dbReference type="InterPro" id="IPR000794">
    <property type="entry name" value="Beta-ketoacyl_synthase"/>
</dbReference>
<organism evidence="12">
    <name type="scientific">Guillardia theta</name>
    <name type="common">Cryptophyte</name>
    <name type="synonym">Cryptomonas phi</name>
    <dbReference type="NCBI Taxonomy" id="55529"/>
    <lineage>
        <taxon>Eukaryota</taxon>
        <taxon>Cryptophyceae</taxon>
        <taxon>Pyrenomonadales</taxon>
        <taxon>Geminigeraceae</taxon>
        <taxon>Guillardia</taxon>
    </lineage>
</organism>
<evidence type="ECO:0000256" key="1">
    <source>
        <dbReference type="ARBA" id="ARBA00008467"/>
    </source>
</evidence>